<evidence type="ECO:0000313" key="3">
    <source>
        <dbReference type="Proteomes" id="UP000004358"/>
    </source>
</evidence>
<evidence type="ECO:0000313" key="2">
    <source>
        <dbReference type="EMBL" id="EAQ82687.1"/>
    </source>
</evidence>
<protein>
    <recommendedName>
        <fullName evidence="4">Lipoprotein</fullName>
    </recommendedName>
</protein>
<dbReference type="Proteomes" id="UP000004358">
    <property type="component" value="Unassembled WGS sequence"/>
</dbReference>
<evidence type="ECO:0000256" key="1">
    <source>
        <dbReference type="SAM" id="SignalP"/>
    </source>
</evidence>
<comment type="caution">
    <text evidence="2">The sequence shown here is derived from an EMBL/GenBank/DDBJ whole genome shotgun (WGS) entry which is preliminary data.</text>
</comment>
<dbReference type="AlphaFoldDB" id="A3ZLQ4"/>
<evidence type="ECO:0008006" key="4">
    <source>
        <dbReference type="Google" id="ProtNLM"/>
    </source>
</evidence>
<dbReference type="eggNOG" id="ENOG502ZQD9">
    <property type="taxonomic scope" value="Bacteria"/>
</dbReference>
<organism evidence="2 3">
    <name type="scientific">Blastopirellula marina DSM 3645</name>
    <dbReference type="NCBI Taxonomy" id="314230"/>
    <lineage>
        <taxon>Bacteria</taxon>
        <taxon>Pseudomonadati</taxon>
        <taxon>Planctomycetota</taxon>
        <taxon>Planctomycetia</taxon>
        <taxon>Pirellulales</taxon>
        <taxon>Pirellulaceae</taxon>
        <taxon>Blastopirellula</taxon>
    </lineage>
</organism>
<feature type="chain" id="PRO_5002663493" description="Lipoprotein" evidence="1">
    <location>
        <begin position="25"/>
        <end position="101"/>
    </location>
</feature>
<dbReference type="OrthoDB" id="288412at2"/>
<name>A3ZLQ4_9BACT</name>
<dbReference type="EMBL" id="AANZ01000001">
    <property type="protein sequence ID" value="EAQ82687.1"/>
    <property type="molecule type" value="Genomic_DNA"/>
</dbReference>
<proteinExistence type="predicted"/>
<keyword evidence="1" id="KW-0732">Signal</keyword>
<dbReference type="STRING" id="314230.DSM3645_09817"/>
<dbReference type="HOGENOM" id="CLU_2286003_0_0_0"/>
<feature type="signal peptide" evidence="1">
    <location>
        <begin position="1"/>
        <end position="24"/>
    </location>
</feature>
<reference evidence="2 3" key="1">
    <citation type="submission" date="2006-02" db="EMBL/GenBank/DDBJ databases">
        <authorList>
            <person name="Amann R."/>
            <person name="Ferriera S."/>
            <person name="Johnson J."/>
            <person name="Kravitz S."/>
            <person name="Halpern A."/>
            <person name="Remington K."/>
            <person name="Beeson K."/>
            <person name="Tran B."/>
            <person name="Rogers Y.-H."/>
            <person name="Friedman R."/>
            <person name="Venter J.C."/>
        </authorList>
    </citation>
    <scope>NUCLEOTIDE SEQUENCE [LARGE SCALE GENOMIC DNA]</scope>
    <source>
        <strain evidence="2 3">DSM 3645</strain>
    </source>
</reference>
<accession>A3ZLQ4</accession>
<dbReference type="PROSITE" id="PS51257">
    <property type="entry name" value="PROKAR_LIPOPROTEIN"/>
    <property type="match status" value="1"/>
</dbReference>
<gene>
    <name evidence="2" type="ORF">DSM3645_09817</name>
</gene>
<sequence length="101" mass="11455">MSKYSRLFLFAALLLVLGCTRYPAVSGEAYEMAETLSTVCNLQNGKQLQEYRDLINDRMNAKQLSESEHALLTRIADIAEAGDWQLAEQEARQLMLDQADR</sequence>
<dbReference type="RefSeq" id="WP_002655557.1">
    <property type="nucleotide sequence ID" value="NZ_CH672377.1"/>
</dbReference>